<evidence type="ECO:0000313" key="2">
    <source>
        <dbReference type="EMBL" id="PSJ32345.1"/>
    </source>
</evidence>
<feature type="transmembrane region" description="Helical" evidence="1">
    <location>
        <begin position="130"/>
        <end position="148"/>
    </location>
</feature>
<dbReference type="EMBL" id="JYGE01000001">
    <property type="protein sequence ID" value="PSJ32345.1"/>
    <property type="molecule type" value="Genomic_DNA"/>
</dbReference>
<sequence>MSMLFALGLGTGIFCGIWGLISSIPSLGLVTWIGFAGCTAYFASGKHGLEGVKTSIFSTMSGMISAMLAMFISGFVPGSFVLSAFMTGLISATMCWQAKAKVLWFIPGAFMGCFSTFAAASMGLEVLGADLWRVVVSFLCGAILALCCDKSGEWFFEKFGKKEELETAE</sequence>
<reference evidence="2" key="1">
    <citation type="thesis" date="2015" institute="Rutgers" country="The State University of New Jersey, 14 College Farm Rd., New Brunswick, NJ, USA">
        <title>Ammonia toxicity in bacteria and its implications for treatment of and resource recovery from highly nitrogenous organic wastes.</title>
        <authorList>
            <person name="Luther A.K."/>
        </authorList>
    </citation>
    <scope>NUCLEOTIDE SEQUENCE</scope>
    <source>
        <strain evidence="2">RT-10B</strain>
    </source>
</reference>
<gene>
    <name evidence="2" type="ORF">UF10_00860</name>
</gene>
<protein>
    <submittedName>
        <fullName evidence="2">Potassium transporter</fullName>
    </submittedName>
</protein>
<keyword evidence="1" id="KW-0472">Membrane</keyword>
<comment type="caution">
    <text evidence="2">The sequence shown here is derived from an EMBL/GenBank/DDBJ whole genome shotgun (WGS) entry which is preliminary data.</text>
</comment>
<keyword evidence="1" id="KW-0812">Transmembrane</keyword>
<dbReference type="Pfam" id="PF06496">
    <property type="entry name" value="DUF1097"/>
    <property type="match status" value="1"/>
</dbReference>
<dbReference type="RefSeq" id="WP_106775964.1">
    <property type="nucleotide sequence ID" value="NZ_JBGGGQ010000002.1"/>
</dbReference>
<dbReference type="Proteomes" id="UP000241434">
    <property type="component" value="Unassembled WGS sequence"/>
</dbReference>
<keyword evidence="1" id="KW-1133">Transmembrane helix</keyword>
<evidence type="ECO:0000313" key="3">
    <source>
        <dbReference type="Proteomes" id="UP000241434"/>
    </source>
</evidence>
<name>A0A2P7Q307_9FIRM</name>
<evidence type="ECO:0000256" key="1">
    <source>
        <dbReference type="SAM" id="Phobius"/>
    </source>
</evidence>
<dbReference type="AlphaFoldDB" id="A0A2P7Q307"/>
<organism evidence="2 3">
    <name type="scientific">Peptostreptococcus russellii</name>
    <dbReference type="NCBI Taxonomy" id="215200"/>
    <lineage>
        <taxon>Bacteria</taxon>
        <taxon>Bacillati</taxon>
        <taxon>Bacillota</taxon>
        <taxon>Clostridia</taxon>
        <taxon>Peptostreptococcales</taxon>
        <taxon>Peptostreptococcaceae</taxon>
        <taxon>Peptostreptococcus</taxon>
    </lineage>
</organism>
<proteinExistence type="predicted"/>
<dbReference type="InterPro" id="IPR009476">
    <property type="entry name" value="DUF1097"/>
</dbReference>
<accession>A0A2P7Q307</accession>
<feature type="transmembrane region" description="Helical" evidence="1">
    <location>
        <begin position="63"/>
        <end position="90"/>
    </location>
</feature>
<feature type="transmembrane region" description="Helical" evidence="1">
    <location>
        <begin position="102"/>
        <end position="124"/>
    </location>
</feature>
<dbReference type="OrthoDB" id="8588554at2"/>
<keyword evidence="3" id="KW-1185">Reference proteome</keyword>